<name>A0A848KP01_9NOCA</name>
<comment type="function">
    <text evidence="3">The glycine cleavage system catalyzes the degradation of glycine. The H protein shuttles the methylamine group of glycine from the P protein to the T protein.</text>
</comment>
<keyword evidence="2 3" id="KW-0450">Lipoyl</keyword>
<comment type="caution">
    <text evidence="6">The sequence shown here is derived from an EMBL/GenBank/DDBJ whole genome shotgun (WGS) entry which is preliminary data.</text>
</comment>
<dbReference type="AlphaFoldDB" id="A0A848KP01"/>
<comment type="similarity">
    <text evidence="1 3">Belongs to the GcvH family.</text>
</comment>
<dbReference type="InterPro" id="IPR000089">
    <property type="entry name" value="Biotin_lipoyl"/>
</dbReference>
<dbReference type="InterPro" id="IPR011053">
    <property type="entry name" value="Single_hybrid_motif"/>
</dbReference>
<evidence type="ECO:0000256" key="1">
    <source>
        <dbReference type="ARBA" id="ARBA00009249"/>
    </source>
</evidence>
<dbReference type="EMBL" id="VCQU01000007">
    <property type="protein sequence ID" value="NMN97387.1"/>
    <property type="molecule type" value="Genomic_DNA"/>
</dbReference>
<dbReference type="Pfam" id="PF01597">
    <property type="entry name" value="GCV_H"/>
    <property type="match status" value="1"/>
</dbReference>
<dbReference type="InterPro" id="IPR002930">
    <property type="entry name" value="GCV_H"/>
</dbReference>
<dbReference type="CDD" id="cd06848">
    <property type="entry name" value="GCS_H"/>
    <property type="match status" value="1"/>
</dbReference>
<evidence type="ECO:0000256" key="2">
    <source>
        <dbReference type="ARBA" id="ARBA00022823"/>
    </source>
</evidence>
<dbReference type="Proteomes" id="UP000535543">
    <property type="component" value="Unassembled WGS sequence"/>
</dbReference>
<dbReference type="Gene3D" id="2.40.50.100">
    <property type="match status" value="1"/>
</dbReference>
<feature type="domain" description="Lipoyl-binding" evidence="5">
    <location>
        <begin position="26"/>
        <end position="108"/>
    </location>
</feature>
<dbReference type="GO" id="GO:0019464">
    <property type="term" value="P:glycine decarboxylation via glycine cleavage system"/>
    <property type="evidence" value="ECO:0007669"/>
    <property type="project" value="UniProtKB-UniRule"/>
</dbReference>
<dbReference type="PANTHER" id="PTHR11715:SF3">
    <property type="entry name" value="GLYCINE CLEAVAGE SYSTEM H PROTEIN-RELATED"/>
    <property type="match status" value="1"/>
</dbReference>
<evidence type="ECO:0000256" key="4">
    <source>
        <dbReference type="PIRSR" id="PIRSR617453-50"/>
    </source>
</evidence>
<dbReference type="NCBIfam" id="NF002270">
    <property type="entry name" value="PRK01202.1"/>
    <property type="match status" value="1"/>
</dbReference>
<gene>
    <name evidence="3 6" type="primary">gcvH</name>
    <name evidence="6" type="ORF">FGL95_20330</name>
</gene>
<proteinExistence type="inferred from homology"/>
<dbReference type="RefSeq" id="WP_169590213.1">
    <property type="nucleotide sequence ID" value="NZ_VCQU01000007.1"/>
</dbReference>
<dbReference type="PANTHER" id="PTHR11715">
    <property type="entry name" value="GLYCINE CLEAVAGE SYSTEM H PROTEIN"/>
    <property type="match status" value="1"/>
</dbReference>
<comment type="cofactor">
    <cofactor evidence="3">
        <name>(R)-lipoate</name>
        <dbReference type="ChEBI" id="CHEBI:83088"/>
    </cofactor>
    <text evidence="3">Binds 1 lipoyl cofactor covalently.</text>
</comment>
<accession>A0A848KP01</accession>
<dbReference type="InterPro" id="IPR017453">
    <property type="entry name" value="GCV_H_sub"/>
</dbReference>
<dbReference type="HAMAP" id="MF_00272">
    <property type="entry name" value="GcvH"/>
    <property type="match status" value="1"/>
</dbReference>
<evidence type="ECO:0000259" key="5">
    <source>
        <dbReference type="PROSITE" id="PS50968"/>
    </source>
</evidence>
<dbReference type="GO" id="GO:0005960">
    <property type="term" value="C:glycine cleavage complex"/>
    <property type="evidence" value="ECO:0007669"/>
    <property type="project" value="InterPro"/>
</dbReference>
<dbReference type="NCBIfam" id="TIGR00527">
    <property type="entry name" value="gcvH"/>
    <property type="match status" value="1"/>
</dbReference>
<organism evidence="6 7">
    <name type="scientific">Antrihabitans stalactiti</name>
    <dbReference type="NCBI Taxonomy" id="2584121"/>
    <lineage>
        <taxon>Bacteria</taxon>
        <taxon>Bacillati</taxon>
        <taxon>Actinomycetota</taxon>
        <taxon>Actinomycetes</taxon>
        <taxon>Mycobacteriales</taxon>
        <taxon>Nocardiaceae</taxon>
        <taxon>Antrihabitans</taxon>
    </lineage>
</organism>
<feature type="modified residue" description="N6-lipoyllysine" evidence="3 4">
    <location>
        <position position="67"/>
    </location>
</feature>
<dbReference type="SUPFAM" id="SSF51230">
    <property type="entry name" value="Single hybrid motif"/>
    <property type="match status" value="1"/>
</dbReference>
<reference evidence="6 7" key="1">
    <citation type="submission" date="2019-05" db="EMBL/GenBank/DDBJ databases">
        <authorList>
            <person name="Lee S.D."/>
        </authorList>
    </citation>
    <scope>NUCLEOTIDE SEQUENCE [LARGE SCALE GENOMIC DNA]</scope>
    <source>
        <strain evidence="6 7">YC2-7</strain>
    </source>
</reference>
<evidence type="ECO:0000313" key="7">
    <source>
        <dbReference type="Proteomes" id="UP000535543"/>
    </source>
</evidence>
<dbReference type="InterPro" id="IPR033753">
    <property type="entry name" value="GCV_H/Fam206"/>
</dbReference>
<evidence type="ECO:0000256" key="3">
    <source>
        <dbReference type="HAMAP-Rule" id="MF_00272"/>
    </source>
</evidence>
<dbReference type="PROSITE" id="PS50968">
    <property type="entry name" value="BIOTINYL_LIPOYL"/>
    <property type="match status" value="1"/>
</dbReference>
<sequence length="134" mass="14634">MTDFDIPADLRYTEEHEWIRKVGPTTARIGITDYAQSQLGDVVYVKLPDIDDEVVGGDSFGEIESTKSVSDIFAPLTAKVVAVNENLDAEPEVVNSDPYGDGWLVDLEVADEKTLDAALRDTLDVEGYLAVIEG</sequence>
<protein>
    <recommendedName>
        <fullName evidence="3">Glycine cleavage system H protein</fullName>
    </recommendedName>
</protein>
<reference evidence="6 7" key="2">
    <citation type="submission" date="2020-06" db="EMBL/GenBank/DDBJ databases">
        <title>Antribacter stalactiti gen. nov., sp. nov., a new member of the family Nacardiaceae isolated from a cave.</title>
        <authorList>
            <person name="Kim I.S."/>
        </authorList>
    </citation>
    <scope>NUCLEOTIDE SEQUENCE [LARGE SCALE GENOMIC DNA]</scope>
    <source>
        <strain evidence="6 7">YC2-7</strain>
    </source>
</reference>
<dbReference type="GO" id="GO:0005829">
    <property type="term" value="C:cytosol"/>
    <property type="evidence" value="ECO:0007669"/>
    <property type="project" value="TreeGrafter"/>
</dbReference>
<keyword evidence="7" id="KW-1185">Reference proteome</keyword>
<comment type="subunit">
    <text evidence="3">The glycine cleavage system is composed of four proteins: P, T, L and H.</text>
</comment>
<dbReference type="GO" id="GO:0009249">
    <property type="term" value="P:protein lipoylation"/>
    <property type="evidence" value="ECO:0007669"/>
    <property type="project" value="TreeGrafter"/>
</dbReference>
<evidence type="ECO:0000313" key="6">
    <source>
        <dbReference type="EMBL" id="NMN97387.1"/>
    </source>
</evidence>